<proteinExistence type="predicted"/>
<dbReference type="CDD" id="cd04301">
    <property type="entry name" value="NAT_SF"/>
    <property type="match status" value="1"/>
</dbReference>
<feature type="domain" description="N-acetyltransferase" evidence="2">
    <location>
        <begin position="119"/>
        <end position="258"/>
    </location>
</feature>
<organism evidence="3 4">
    <name type="scientific">Terfezia boudieri ATCC MYA-4762</name>
    <dbReference type="NCBI Taxonomy" id="1051890"/>
    <lineage>
        <taxon>Eukaryota</taxon>
        <taxon>Fungi</taxon>
        <taxon>Dikarya</taxon>
        <taxon>Ascomycota</taxon>
        <taxon>Pezizomycotina</taxon>
        <taxon>Pezizomycetes</taxon>
        <taxon>Pezizales</taxon>
        <taxon>Pezizaceae</taxon>
        <taxon>Terfezia</taxon>
    </lineage>
</organism>
<dbReference type="InterPro" id="IPR052523">
    <property type="entry name" value="Trichothecene_AcTrans"/>
</dbReference>
<dbReference type="STRING" id="1051890.A0A3N4LFE7"/>
<dbReference type="PANTHER" id="PTHR42791:SF1">
    <property type="entry name" value="N-ACETYLTRANSFERASE DOMAIN-CONTAINING PROTEIN"/>
    <property type="match status" value="1"/>
</dbReference>
<dbReference type="InParanoid" id="A0A3N4LFE7"/>
<dbReference type="SUPFAM" id="SSF55729">
    <property type="entry name" value="Acyl-CoA N-acyltransferases (Nat)"/>
    <property type="match status" value="1"/>
</dbReference>
<keyword evidence="4" id="KW-1185">Reference proteome</keyword>
<protein>
    <recommendedName>
        <fullName evidence="2">N-acetyltransferase domain-containing protein</fullName>
    </recommendedName>
</protein>
<sequence length="262" mass="29736">MSQEQISYKIRKAKTRDIDQLAKLAQKGYQTSPVYSFVRTKAEQYQKDTVKSYREELRVLAANPKLKFDVLELNPGVDNNNSGKPTSQLTRWGKSENGGQKMPRWRSNCKQCDSPIVGFAIWRLDSNSEKVQRSIWKKAKYGWVSVRAQLTSLVWKPRDTNPARAAKIGKLCDEVQRSFGEGSMELEQMVVHPKFQRQGYGTKLGREGLSIAGKEDLAVWVIATPMGVKLYESLGFCHEKDVETVDGDARCSLAVQVWKVED</sequence>
<dbReference type="PROSITE" id="PS51186">
    <property type="entry name" value="GNAT"/>
    <property type="match status" value="1"/>
</dbReference>
<gene>
    <name evidence="3" type="ORF">L211DRAFT_841659</name>
</gene>
<dbReference type="GO" id="GO:0016747">
    <property type="term" value="F:acyltransferase activity, transferring groups other than amino-acyl groups"/>
    <property type="evidence" value="ECO:0007669"/>
    <property type="project" value="InterPro"/>
</dbReference>
<dbReference type="InterPro" id="IPR016181">
    <property type="entry name" value="Acyl_CoA_acyltransferase"/>
</dbReference>
<feature type="region of interest" description="Disordered" evidence="1">
    <location>
        <begin position="77"/>
        <end position="107"/>
    </location>
</feature>
<evidence type="ECO:0000259" key="2">
    <source>
        <dbReference type="PROSITE" id="PS51186"/>
    </source>
</evidence>
<evidence type="ECO:0000313" key="3">
    <source>
        <dbReference type="EMBL" id="RPB20428.1"/>
    </source>
</evidence>
<name>A0A3N4LFE7_9PEZI</name>
<feature type="compositionally biased region" description="Polar residues" evidence="1">
    <location>
        <begin position="77"/>
        <end position="90"/>
    </location>
</feature>
<dbReference type="InterPro" id="IPR000182">
    <property type="entry name" value="GNAT_dom"/>
</dbReference>
<reference evidence="3 4" key="1">
    <citation type="journal article" date="2018" name="Nat. Ecol. Evol.">
        <title>Pezizomycetes genomes reveal the molecular basis of ectomycorrhizal truffle lifestyle.</title>
        <authorList>
            <person name="Murat C."/>
            <person name="Payen T."/>
            <person name="Noel B."/>
            <person name="Kuo A."/>
            <person name="Morin E."/>
            <person name="Chen J."/>
            <person name="Kohler A."/>
            <person name="Krizsan K."/>
            <person name="Balestrini R."/>
            <person name="Da Silva C."/>
            <person name="Montanini B."/>
            <person name="Hainaut M."/>
            <person name="Levati E."/>
            <person name="Barry K.W."/>
            <person name="Belfiori B."/>
            <person name="Cichocki N."/>
            <person name="Clum A."/>
            <person name="Dockter R.B."/>
            <person name="Fauchery L."/>
            <person name="Guy J."/>
            <person name="Iotti M."/>
            <person name="Le Tacon F."/>
            <person name="Lindquist E.A."/>
            <person name="Lipzen A."/>
            <person name="Malagnac F."/>
            <person name="Mello A."/>
            <person name="Molinier V."/>
            <person name="Miyauchi S."/>
            <person name="Poulain J."/>
            <person name="Riccioni C."/>
            <person name="Rubini A."/>
            <person name="Sitrit Y."/>
            <person name="Splivallo R."/>
            <person name="Traeger S."/>
            <person name="Wang M."/>
            <person name="Zifcakova L."/>
            <person name="Wipf D."/>
            <person name="Zambonelli A."/>
            <person name="Paolocci F."/>
            <person name="Nowrousian M."/>
            <person name="Ottonello S."/>
            <person name="Baldrian P."/>
            <person name="Spatafora J.W."/>
            <person name="Henrissat B."/>
            <person name="Nagy L.G."/>
            <person name="Aury J.M."/>
            <person name="Wincker P."/>
            <person name="Grigoriev I.V."/>
            <person name="Bonfante P."/>
            <person name="Martin F.M."/>
        </authorList>
    </citation>
    <scope>NUCLEOTIDE SEQUENCE [LARGE SCALE GENOMIC DNA]</scope>
    <source>
        <strain evidence="3 4">ATCC MYA-4762</strain>
    </source>
</reference>
<dbReference type="PANTHER" id="PTHR42791">
    <property type="entry name" value="GNAT FAMILY ACETYLTRANSFERASE"/>
    <property type="match status" value="1"/>
</dbReference>
<accession>A0A3N4LFE7</accession>
<dbReference type="AlphaFoldDB" id="A0A3N4LFE7"/>
<evidence type="ECO:0000256" key="1">
    <source>
        <dbReference type="SAM" id="MobiDB-lite"/>
    </source>
</evidence>
<dbReference type="Proteomes" id="UP000267821">
    <property type="component" value="Unassembled WGS sequence"/>
</dbReference>
<dbReference type="EMBL" id="ML121571">
    <property type="protein sequence ID" value="RPB20428.1"/>
    <property type="molecule type" value="Genomic_DNA"/>
</dbReference>
<dbReference type="Pfam" id="PF13508">
    <property type="entry name" value="Acetyltransf_7"/>
    <property type="match status" value="1"/>
</dbReference>
<dbReference type="OrthoDB" id="4738875at2759"/>
<evidence type="ECO:0000313" key="4">
    <source>
        <dbReference type="Proteomes" id="UP000267821"/>
    </source>
</evidence>
<dbReference type="Gene3D" id="3.40.630.30">
    <property type="match status" value="1"/>
</dbReference>